<dbReference type="EMBL" id="JBGCUO010000001">
    <property type="protein sequence ID" value="MEY1660585.1"/>
    <property type="molecule type" value="Genomic_DNA"/>
</dbReference>
<feature type="region of interest" description="Disordered" evidence="1">
    <location>
        <begin position="272"/>
        <end position="306"/>
    </location>
</feature>
<proteinExistence type="predicted"/>
<feature type="compositionally biased region" description="Basic and acidic residues" evidence="1">
    <location>
        <begin position="288"/>
        <end position="298"/>
    </location>
</feature>
<protein>
    <submittedName>
        <fullName evidence="3">Oxygenase MpaB family protein</fullName>
        <ecNumber evidence="3">1.-.-.-</ecNumber>
    </submittedName>
</protein>
<evidence type="ECO:0000259" key="2">
    <source>
        <dbReference type="Pfam" id="PF09995"/>
    </source>
</evidence>
<dbReference type="RefSeq" id="WP_369453833.1">
    <property type="nucleotide sequence ID" value="NZ_JBGCUO010000001.1"/>
</dbReference>
<sequence length="306" mass="35474">MPTYRKRFGLRPDPAVAAEIASLDAERDCQRIVYLLSAYEFPWDFNRALELALFYTYASQPIATLLDRTGEFERHGQKRYDDTQLLVAYLLECGYEHGDGAAALTRINRSHSHYRIAMDDFIFTLWTFIAFPIRWTQRWSARPMTAHEQQAWLVFWLEVGQRMGLTGLPTTRADFDDWVERYCQQHFVANPASARVAASTIAIMEAWLPGPLRSRVAPVVYSLFDDDPRFLAAIGARAPTPSWRPLIDLALRWRARARRHWVLHDYPVSRERSRTRSYGRQTPPIDHLAPERLRRAEQRPPSGSGL</sequence>
<organism evidence="3 4">
    <name type="scientific">Isoalcanivorax beigongshangi</name>
    <dbReference type="NCBI Taxonomy" id="3238810"/>
    <lineage>
        <taxon>Bacteria</taxon>
        <taxon>Pseudomonadati</taxon>
        <taxon>Pseudomonadota</taxon>
        <taxon>Gammaproteobacteria</taxon>
        <taxon>Oceanospirillales</taxon>
        <taxon>Alcanivoracaceae</taxon>
        <taxon>Isoalcanivorax</taxon>
    </lineage>
</organism>
<dbReference type="InterPro" id="IPR046366">
    <property type="entry name" value="MPAB"/>
</dbReference>
<dbReference type="PANTHER" id="PTHR36124:SF1">
    <property type="entry name" value="ER-BOUND OXYGENASE MPAB_MPAB'_RUBBER OXYGENASE CATALYTIC DOMAIN-CONTAINING PROTEIN"/>
    <property type="match status" value="1"/>
</dbReference>
<keyword evidence="4" id="KW-1185">Reference proteome</keyword>
<dbReference type="EC" id="1.-.-.-" evidence="3"/>
<name>A0ABV4AG13_9GAMM</name>
<accession>A0ABV4AG13</accession>
<reference evidence="3 4" key="1">
    <citation type="submission" date="2024-07" db="EMBL/GenBank/DDBJ databases">
        <authorList>
            <person name="Ren Q."/>
        </authorList>
    </citation>
    <scope>NUCLEOTIDE SEQUENCE [LARGE SCALE GENOMIC DNA]</scope>
    <source>
        <strain evidence="3 4">REN37</strain>
    </source>
</reference>
<dbReference type="Proteomes" id="UP001562065">
    <property type="component" value="Unassembled WGS sequence"/>
</dbReference>
<dbReference type="InterPro" id="IPR018713">
    <property type="entry name" value="MPAB/Lcp_cat_dom"/>
</dbReference>
<evidence type="ECO:0000313" key="4">
    <source>
        <dbReference type="Proteomes" id="UP001562065"/>
    </source>
</evidence>
<evidence type="ECO:0000256" key="1">
    <source>
        <dbReference type="SAM" id="MobiDB-lite"/>
    </source>
</evidence>
<dbReference type="Pfam" id="PF09995">
    <property type="entry name" value="MPAB_Lcp_cat"/>
    <property type="match status" value="1"/>
</dbReference>
<comment type="caution">
    <text evidence="3">The sequence shown here is derived from an EMBL/GenBank/DDBJ whole genome shotgun (WGS) entry which is preliminary data.</text>
</comment>
<evidence type="ECO:0000313" key="3">
    <source>
        <dbReference type="EMBL" id="MEY1660585.1"/>
    </source>
</evidence>
<gene>
    <name evidence="3" type="ORF">AB5I84_00315</name>
</gene>
<dbReference type="PANTHER" id="PTHR36124">
    <property type="match status" value="1"/>
</dbReference>
<keyword evidence="3" id="KW-0560">Oxidoreductase</keyword>
<dbReference type="GO" id="GO:0016491">
    <property type="term" value="F:oxidoreductase activity"/>
    <property type="evidence" value="ECO:0007669"/>
    <property type="project" value="UniProtKB-KW"/>
</dbReference>
<feature type="domain" description="ER-bound oxygenase mpaB/mpaB'/Rubber oxygenase catalytic" evidence="2">
    <location>
        <begin position="71"/>
        <end position="223"/>
    </location>
</feature>